<dbReference type="Proteomes" id="UP000243499">
    <property type="component" value="Chromosome 3"/>
</dbReference>
<evidence type="ECO:0000313" key="2">
    <source>
        <dbReference type="EMBL" id="PVH62029.1"/>
    </source>
</evidence>
<organism evidence="2">
    <name type="scientific">Panicum hallii</name>
    <dbReference type="NCBI Taxonomy" id="206008"/>
    <lineage>
        <taxon>Eukaryota</taxon>
        <taxon>Viridiplantae</taxon>
        <taxon>Streptophyta</taxon>
        <taxon>Embryophyta</taxon>
        <taxon>Tracheophyta</taxon>
        <taxon>Spermatophyta</taxon>
        <taxon>Magnoliopsida</taxon>
        <taxon>Liliopsida</taxon>
        <taxon>Poales</taxon>
        <taxon>Poaceae</taxon>
        <taxon>PACMAD clade</taxon>
        <taxon>Panicoideae</taxon>
        <taxon>Panicodae</taxon>
        <taxon>Paniceae</taxon>
        <taxon>Panicinae</taxon>
        <taxon>Panicum</taxon>
        <taxon>Panicum sect. Panicum</taxon>
    </lineage>
</organism>
<dbReference type="EMBL" id="CM008048">
    <property type="protein sequence ID" value="PVH62029.1"/>
    <property type="molecule type" value="Genomic_DNA"/>
</dbReference>
<dbReference type="AlphaFoldDB" id="A0A2T8KIR4"/>
<sequence length="118" mass="12999">MPPRCHGPLLNQSLSSPSSPRSHQPCEEPLYISTTLFFSLLASFPSPALSFYLSCKPPSLQPSLPVSSLSGRHSQQQLAVLASPRRPLVGMEFRASSRRSTWPMCGDRGEEPDGRPHR</sequence>
<reference evidence="2" key="1">
    <citation type="submission" date="2018-04" db="EMBL/GenBank/DDBJ databases">
        <title>WGS assembly of Panicum hallii.</title>
        <authorList>
            <person name="Lovell J."/>
            <person name="Jenkins J."/>
            <person name="Lowry D."/>
            <person name="Mamidi S."/>
            <person name="Sreedasyam A."/>
            <person name="Weng X."/>
            <person name="Barry K."/>
            <person name="Bonette J."/>
            <person name="Campitelli B."/>
            <person name="Daum C."/>
            <person name="Gordon S."/>
            <person name="Gould B."/>
            <person name="Lipzen A."/>
            <person name="Macqueen A."/>
            <person name="Palacio-Mejia J."/>
            <person name="Plott C."/>
            <person name="Shakirov E."/>
            <person name="Shu S."/>
            <person name="Yoshinaga Y."/>
            <person name="Zane M."/>
            <person name="Rokhsar D."/>
            <person name="Grimwood J."/>
            <person name="Schmutz J."/>
            <person name="Juenger T."/>
        </authorList>
    </citation>
    <scope>NUCLEOTIDE SEQUENCE [LARGE SCALE GENOMIC DNA]</scope>
    <source>
        <strain evidence="2">FIL2</strain>
    </source>
</reference>
<protein>
    <submittedName>
        <fullName evidence="2">Uncharacterized protein</fullName>
    </submittedName>
</protein>
<feature type="compositionally biased region" description="Low complexity" evidence="1">
    <location>
        <begin position="8"/>
        <end position="22"/>
    </location>
</feature>
<proteinExistence type="predicted"/>
<name>A0A2T8KIR4_9POAL</name>
<evidence type="ECO:0000256" key="1">
    <source>
        <dbReference type="SAM" id="MobiDB-lite"/>
    </source>
</evidence>
<gene>
    <name evidence="2" type="ORF">PAHAL_3G187900</name>
</gene>
<accession>A0A2T8KIR4</accession>
<feature type="region of interest" description="Disordered" evidence="1">
    <location>
        <begin position="1"/>
        <end position="25"/>
    </location>
</feature>
<dbReference type="Gramene" id="PVH62029">
    <property type="protein sequence ID" value="PVH62029"/>
    <property type="gene ID" value="PAHAL_3G187900"/>
</dbReference>